<gene>
    <name evidence="1" type="ORF">SPIL2461_LOCUS18396</name>
</gene>
<dbReference type="EMBL" id="CAJNIZ010043793">
    <property type="protein sequence ID" value="CAE7668984.1"/>
    <property type="molecule type" value="Genomic_DNA"/>
</dbReference>
<comment type="caution">
    <text evidence="1">The sequence shown here is derived from an EMBL/GenBank/DDBJ whole genome shotgun (WGS) entry which is preliminary data.</text>
</comment>
<evidence type="ECO:0000313" key="2">
    <source>
        <dbReference type="Proteomes" id="UP000649617"/>
    </source>
</evidence>
<evidence type="ECO:0000313" key="1">
    <source>
        <dbReference type="EMBL" id="CAE7668984.1"/>
    </source>
</evidence>
<proteinExistence type="predicted"/>
<reference evidence="1" key="1">
    <citation type="submission" date="2021-02" db="EMBL/GenBank/DDBJ databases">
        <authorList>
            <person name="Dougan E. K."/>
            <person name="Rhodes N."/>
            <person name="Thang M."/>
            <person name="Chan C."/>
        </authorList>
    </citation>
    <scope>NUCLEOTIDE SEQUENCE</scope>
</reference>
<sequence length="346" mass="38076">MALFPEPLPPLDCRVGNADVLLVAPHATVAADNAGPFLASWPHNKHDVVQEMDEWHDEGSGEAFEAAASTLAAPGFRPRLPRGLMDLNRGWRGRAEKQETLFGKGALSTWAQQHIKSGGVEALESWYRAALSSIRTASTDRRGFVEIHSFGDLGSTYDRENGGRPVRRAQAAIVHSTPWATQFPVGLARLFPGDLRGTPKRLERLLDQHLEDCGFLLGPSPYPAQGPWALSTRFLASRWFLWLGQKGHIPPETASHLATLAWEDEHDPETEDVATGNAQETTKLRGVQKLAAMMSEWSHQPGELGNKFGAETRCFTLVVEMRCDRLDNAELFGQAVARALHAHLAT</sequence>
<protein>
    <submittedName>
        <fullName evidence="1">Uncharacterized protein</fullName>
    </submittedName>
</protein>
<dbReference type="AlphaFoldDB" id="A0A812WHR4"/>
<dbReference type="OrthoDB" id="406704at2759"/>
<name>A0A812WHR4_SYMPI</name>
<accession>A0A812WHR4</accession>
<organism evidence="1 2">
    <name type="scientific">Symbiodinium pilosum</name>
    <name type="common">Dinoflagellate</name>
    <dbReference type="NCBI Taxonomy" id="2952"/>
    <lineage>
        <taxon>Eukaryota</taxon>
        <taxon>Sar</taxon>
        <taxon>Alveolata</taxon>
        <taxon>Dinophyceae</taxon>
        <taxon>Suessiales</taxon>
        <taxon>Symbiodiniaceae</taxon>
        <taxon>Symbiodinium</taxon>
    </lineage>
</organism>
<dbReference type="Proteomes" id="UP000649617">
    <property type="component" value="Unassembled WGS sequence"/>
</dbReference>
<keyword evidence="2" id="KW-1185">Reference proteome</keyword>